<dbReference type="Gene3D" id="3.30.160.20">
    <property type="match status" value="1"/>
</dbReference>
<dbReference type="Proteomes" id="UP000658258">
    <property type="component" value="Unassembled WGS sequence"/>
</dbReference>
<comment type="caution">
    <text evidence="3">The sequence shown here is derived from an EMBL/GenBank/DDBJ whole genome shotgun (WGS) entry which is preliminary data.</text>
</comment>
<feature type="domain" description="Prokaryotic-type class I peptide chain release factors" evidence="2">
    <location>
        <begin position="12"/>
        <end position="131"/>
    </location>
</feature>
<evidence type="ECO:0000259" key="2">
    <source>
        <dbReference type="Pfam" id="PF00472"/>
    </source>
</evidence>
<dbReference type="PANTHER" id="PTHR47814">
    <property type="entry name" value="PEPTIDYL-TRNA HYDROLASE ARFB"/>
    <property type="match status" value="1"/>
</dbReference>
<dbReference type="NCBIfam" id="NF006718">
    <property type="entry name" value="PRK09256.1"/>
    <property type="match status" value="1"/>
</dbReference>
<dbReference type="PANTHER" id="PTHR47814:SF1">
    <property type="entry name" value="PEPTIDYL-TRNA HYDROLASE ARFB"/>
    <property type="match status" value="1"/>
</dbReference>
<dbReference type="SUPFAM" id="SSF110916">
    <property type="entry name" value="Peptidyl-tRNA hydrolase domain-like"/>
    <property type="match status" value="1"/>
</dbReference>
<dbReference type="GO" id="GO:0016787">
    <property type="term" value="F:hydrolase activity"/>
    <property type="evidence" value="ECO:0007669"/>
    <property type="project" value="UniProtKB-KW"/>
</dbReference>
<feature type="compositionally biased region" description="Basic residues" evidence="1">
    <location>
        <begin position="123"/>
        <end position="139"/>
    </location>
</feature>
<reference evidence="4" key="1">
    <citation type="journal article" date="2019" name="Int. J. Syst. Evol. Microbiol.">
        <title>The Global Catalogue of Microorganisms (GCM) 10K type strain sequencing project: providing services to taxonomists for standard genome sequencing and annotation.</title>
        <authorList>
            <consortium name="The Broad Institute Genomics Platform"/>
            <consortium name="The Broad Institute Genome Sequencing Center for Infectious Disease"/>
            <person name="Wu L."/>
            <person name="Ma J."/>
        </authorList>
    </citation>
    <scope>NUCLEOTIDE SEQUENCE [LARGE SCALE GENOMIC DNA]</scope>
    <source>
        <strain evidence="4">CGMCC 1.15111</strain>
    </source>
</reference>
<dbReference type="EMBL" id="BNAG01000004">
    <property type="protein sequence ID" value="GHE72493.1"/>
    <property type="molecule type" value="Genomic_DNA"/>
</dbReference>
<protein>
    <submittedName>
        <fullName evidence="3">Aminoacyl-tRNA hydrolase</fullName>
    </submittedName>
</protein>
<accession>A0ABQ3I818</accession>
<proteinExistence type="predicted"/>
<keyword evidence="4" id="KW-1185">Reference proteome</keyword>
<evidence type="ECO:0000313" key="4">
    <source>
        <dbReference type="Proteomes" id="UP000658258"/>
    </source>
</evidence>
<feature type="region of interest" description="Disordered" evidence="1">
    <location>
        <begin position="103"/>
        <end position="139"/>
    </location>
</feature>
<gene>
    <name evidence="3" type="ORF">GCM10011340_31030</name>
</gene>
<evidence type="ECO:0000256" key="1">
    <source>
        <dbReference type="SAM" id="MobiDB-lite"/>
    </source>
</evidence>
<organism evidence="3 4">
    <name type="scientific">Roseivirga thermotolerans</name>
    <dbReference type="NCBI Taxonomy" id="1758176"/>
    <lineage>
        <taxon>Bacteria</taxon>
        <taxon>Pseudomonadati</taxon>
        <taxon>Bacteroidota</taxon>
        <taxon>Cytophagia</taxon>
        <taxon>Cytophagales</taxon>
        <taxon>Roseivirgaceae</taxon>
        <taxon>Roseivirga</taxon>
    </lineage>
</organism>
<dbReference type="Pfam" id="PF00472">
    <property type="entry name" value="RF-1"/>
    <property type="match status" value="1"/>
</dbReference>
<name>A0ABQ3I818_9BACT</name>
<dbReference type="InterPro" id="IPR000352">
    <property type="entry name" value="Pep_chain_release_fac_I"/>
</dbReference>
<keyword evidence="3" id="KW-0378">Hydrolase</keyword>
<evidence type="ECO:0000313" key="3">
    <source>
        <dbReference type="EMBL" id="GHE72493.1"/>
    </source>
</evidence>
<dbReference type="RefSeq" id="WP_189631200.1">
    <property type="nucleotide sequence ID" value="NZ_BNAG01000004.1"/>
</dbReference>
<sequence>MYNAKEIASRTYDQELEFQTSRSSGPGGQNVNKLETRVTLRFHVQNSECLSEEEKEHLIKKWSGKLSNEGYYLISSEKFRSQHKNKEWVIASFRSALEKAFTLPKPRKKSKPSKAAIKERLDSKKKHAQKKSMRKPPEF</sequence>